<evidence type="ECO:0000313" key="3">
    <source>
        <dbReference type="Proteomes" id="UP001156706"/>
    </source>
</evidence>
<keyword evidence="3" id="KW-1185">Reference proteome</keyword>
<keyword evidence="2" id="KW-0378">Hydrolase</keyword>
<dbReference type="PANTHER" id="PTHR46825:SF9">
    <property type="entry name" value="BETA-LACTAMASE-RELATED DOMAIN-CONTAINING PROTEIN"/>
    <property type="match status" value="1"/>
</dbReference>
<accession>A0ABQ5YJ74</accession>
<dbReference type="Proteomes" id="UP001156706">
    <property type="component" value="Unassembled WGS sequence"/>
</dbReference>
<feature type="domain" description="Beta-lactamase-related" evidence="1">
    <location>
        <begin position="58"/>
        <end position="288"/>
    </location>
</feature>
<sequence length="325" mass="34489">MLLALISPLALATHPLPSYTAALAQLPDRPFRGVALISRAGATLWQYQQLAATDLPPRFVIGSLTKQITAAIVLREVDAGRAQLDAPVGKYLPQLDPAWRSQVTLRQLLDHTAGLTGDAGPPSTPPGSQFAYSNRGYDLLGQVAASSSGQSYAQLAKEVFQLCGMHSAAVQDQQPRQPGLHEQEDGALLPGKGAAAIASGGIVASADDLVRWQACLHGGKLLSSASYRAMVSPSSERPHRWGTLAYGLGLQISQADGLLEYSHSGYTAGYIATLTYYPASQTSMVVLESTSWRSSDIVRAFAPHDSLRALLRQHLQAPSAISQPG</sequence>
<dbReference type="Pfam" id="PF00144">
    <property type="entry name" value="Beta-lactamase"/>
    <property type="match status" value="1"/>
</dbReference>
<reference evidence="3" key="1">
    <citation type="journal article" date="2019" name="Int. J. Syst. Evol. Microbiol.">
        <title>The Global Catalogue of Microorganisms (GCM) 10K type strain sequencing project: providing services to taxonomists for standard genome sequencing and annotation.</title>
        <authorList>
            <consortium name="The Broad Institute Genomics Platform"/>
            <consortium name="The Broad Institute Genome Sequencing Center for Infectious Disease"/>
            <person name="Wu L."/>
            <person name="Ma J."/>
        </authorList>
    </citation>
    <scope>NUCLEOTIDE SEQUENCE [LARGE SCALE GENOMIC DNA]</scope>
    <source>
        <strain evidence="3">NBRC 110044</strain>
    </source>
</reference>
<name>A0ABQ5YJ74_9NEIS</name>
<evidence type="ECO:0000313" key="2">
    <source>
        <dbReference type="EMBL" id="GLR14572.1"/>
    </source>
</evidence>
<dbReference type="InterPro" id="IPR001466">
    <property type="entry name" value="Beta-lactam-related"/>
</dbReference>
<dbReference type="InterPro" id="IPR050491">
    <property type="entry name" value="AmpC-like"/>
</dbReference>
<evidence type="ECO:0000259" key="1">
    <source>
        <dbReference type="Pfam" id="PF00144"/>
    </source>
</evidence>
<dbReference type="Gene3D" id="3.40.710.10">
    <property type="entry name" value="DD-peptidase/beta-lactamase superfamily"/>
    <property type="match status" value="1"/>
</dbReference>
<dbReference type="InterPro" id="IPR012338">
    <property type="entry name" value="Beta-lactam/transpept-like"/>
</dbReference>
<dbReference type="RefSeq" id="WP_284197637.1">
    <property type="nucleotide sequence ID" value="NZ_BSOG01000004.1"/>
</dbReference>
<dbReference type="EMBL" id="BSOG01000004">
    <property type="protein sequence ID" value="GLR14572.1"/>
    <property type="molecule type" value="Genomic_DNA"/>
</dbReference>
<proteinExistence type="predicted"/>
<comment type="caution">
    <text evidence="2">The sequence shown here is derived from an EMBL/GenBank/DDBJ whole genome shotgun (WGS) entry which is preliminary data.</text>
</comment>
<dbReference type="PANTHER" id="PTHR46825">
    <property type="entry name" value="D-ALANYL-D-ALANINE-CARBOXYPEPTIDASE/ENDOPEPTIDASE AMPH"/>
    <property type="match status" value="1"/>
</dbReference>
<organism evidence="2 3">
    <name type="scientific">Chitinimonas prasina</name>
    <dbReference type="NCBI Taxonomy" id="1434937"/>
    <lineage>
        <taxon>Bacteria</taxon>
        <taxon>Pseudomonadati</taxon>
        <taxon>Pseudomonadota</taxon>
        <taxon>Betaproteobacteria</taxon>
        <taxon>Neisseriales</taxon>
        <taxon>Chitinibacteraceae</taxon>
        <taxon>Chitinimonas</taxon>
    </lineage>
</organism>
<gene>
    <name evidence="2" type="ORF">GCM10007907_33620</name>
</gene>
<dbReference type="SUPFAM" id="SSF56601">
    <property type="entry name" value="beta-lactamase/transpeptidase-like"/>
    <property type="match status" value="1"/>
</dbReference>
<protein>
    <submittedName>
        <fullName evidence="2">Serine hydrolase</fullName>
    </submittedName>
</protein>
<dbReference type="GO" id="GO:0016787">
    <property type="term" value="F:hydrolase activity"/>
    <property type="evidence" value="ECO:0007669"/>
    <property type="project" value="UniProtKB-KW"/>
</dbReference>